<organism evidence="1">
    <name type="scientific">Klebsiella phage FKP3</name>
    <dbReference type="NCBI Taxonomy" id="3231233"/>
    <lineage>
        <taxon>Viruses</taxon>
        <taxon>Duplodnaviria</taxon>
        <taxon>Heunggongvirae</taxon>
        <taxon>Uroviricota</taxon>
        <taxon>Caudoviricetes</taxon>
        <taxon>Stephanstirmvirinae</taxon>
        <taxon>Justusliebigvirus</taxon>
    </lineage>
</organism>
<reference evidence="1" key="1">
    <citation type="submission" date="2024-06" db="EMBL/GenBank/DDBJ databases">
        <title>High activity and specificity of bacteriophage cocktails against carbapenem-resistant Klebsiella pneumoniae belonging to high-risk clones CG258 and ST307.</title>
        <authorList>
            <person name="Jimenez Quiceno J."/>
            <person name="Salazar Ospina L."/>
            <person name="Tellez Carrasquilla S."/>
        </authorList>
    </citation>
    <scope>NUCLEOTIDE SEQUENCE</scope>
</reference>
<protein>
    <submittedName>
        <fullName evidence="1">Uncharacterized protein</fullName>
    </submittedName>
</protein>
<proteinExistence type="predicted"/>
<accession>A0AAU8HZB7</accession>
<dbReference type="EMBL" id="PP895363">
    <property type="protein sequence ID" value="XCI78052.1"/>
    <property type="molecule type" value="Genomic_DNA"/>
</dbReference>
<evidence type="ECO:0000313" key="1">
    <source>
        <dbReference type="EMBL" id="XCI78052.1"/>
    </source>
</evidence>
<name>A0AAU8HZB7_9CAUD</name>
<sequence length="32" mass="3782">MLVVPLFLQYNYNFIQPIANQLNVALLLTFRN</sequence>